<feature type="domain" description="DUF4440" evidence="1">
    <location>
        <begin position="12"/>
        <end position="119"/>
    </location>
</feature>
<sequence length="131" mass="14627">MDSLSVTIMDEIQQANQAFERTFGRADAPGLARLYTTSGTVLPSGHEPVVGQENIAAYWQAAMQSGIREAALHPVEVEQLDDDTAIEIGTYRLFGEAHQLVDRGKYLAVWKHEGSQWKLHRDIWNSSMPMA</sequence>
<protein>
    <recommendedName>
        <fullName evidence="1">DUF4440 domain-containing protein</fullName>
    </recommendedName>
</protein>
<proteinExistence type="predicted"/>
<accession>A0A9X0L3Q8</accession>
<dbReference type="OrthoDB" id="9814425at2"/>
<dbReference type="InterPro" id="IPR032710">
    <property type="entry name" value="NTF2-like_dom_sf"/>
</dbReference>
<dbReference type="AlphaFoldDB" id="A0A9X0L3Q8"/>
<keyword evidence="3" id="KW-1185">Reference proteome</keyword>
<reference evidence="2 3" key="1">
    <citation type="submission" date="2015-11" db="EMBL/GenBank/DDBJ databases">
        <title>Solirubrum puertoriconensis gen. nov. an environmental bacteria isolated in Puerto Rico.</title>
        <authorList>
            <person name="Cuebas-Irizarry M.F."/>
            <person name="Montalvo-Rodriguez R."/>
        </authorList>
    </citation>
    <scope>NUCLEOTIDE SEQUENCE [LARGE SCALE GENOMIC DNA]</scope>
    <source>
        <strain evidence="2 3">MC1A</strain>
    </source>
</reference>
<dbReference type="Gene3D" id="3.10.450.50">
    <property type="match status" value="1"/>
</dbReference>
<name>A0A9X0L3Q8_SOLP1</name>
<comment type="caution">
    <text evidence="2">The sequence shown here is derived from an EMBL/GenBank/DDBJ whole genome shotgun (WGS) entry which is preliminary data.</text>
</comment>
<evidence type="ECO:0000313" key="2">
    <source>
        <dbReference type="EMBL" id="KUG06742.1"/>
    </source>
</evidence>
<dbReference type="Proteomes" id="UP000054223">
    <property type="component" value="Unassembled WGS sequence"/>
</dbReference>
<evidence type="ECO:0000313" key="3">
    <source>
        <dbReference type="Proteomes" id="UP000054223"/>
    </source>
</evidence>
<dbReference type="EMBL" id="LNAL01000008">
    <property type="protein sequence ID" value="KUG06742.1"/>
    <property type="molecule type" value="Genomic_DNA"/>
</dbReference>
<dbReference type="RefSeq" id="WP_059072434.1">
    <property type="nucleotide sequence ID" value="NZ_LNAL01000008.1"/>
</dbReference>
<dbReference type="Pfam" id="PF14534">
    <property type="entry name" value="DUF4440"/>
    <property type="match status" value="1"/>
</dbReference>
<evidence type="ECO:0000259" key="1">
    <source>
        <dbReference type="Pfam" id="PF14534"/>
    </source>
</evidence>
<gene>
    <name evidence="2" type="ORF">ASU33_05265</name>
</gene>
<dbReference type="InterPro" id="IPR027843">
    <property type="entry name" value="DUF4440"/>
</dbReference>
<dbReference type="SUPFAM" id="SSF54427">
    <property type="entry name" value="NTF2-like"/>
    <property type="match status" value="1"/>
</dbReference>
<organism evidence="2 3">
    <name type="scientific">Solirubrum puertoriconensis</name>
    <dbReference type="NCBI Taxonomy" id="1751427"/>
    <lineage>
        <taxon>Bacteria</taxon>
        <taxon>Pseudomonadati</taxon>
        <taxon>Bacteroidota</taxon>
        <taxon>Cytophagia</taxon>
        <taxon>Cytophagales</taxon>
    </lineage>
</organism>